<dbReference type="SUPFAM" id="SSF57938">
    <property type="entry name" value="DnaJ/Hsp40 cysteine-rich domain"/>
    <property type="match status" value="1"/>
</dbReference>
<dbReference type="PANTHER" id="PTHR15852:SF56">
    <property type="entry name" value="PROTEIN PHOTOSYSTEM I ASSEMBLY 2, CHLOROPLASTIC"/>
    <property type="match status" value="1"/>
</dbReference>
<dbReference type="GO" id="GO:0047134">
    <property type="term" value="F:protein-disulfide reductase [NAD(P)H] activity"/>
    <property type="evidence" value="ECO:0007669"/>
    <property type="project" value="TreeGrafter"/>
</dbReference>
<evidence type="ECO:0008006" key="2">
    <source>
        <dbReference type="Google" id="ProtNLM"/>
    </source>
</evidence>
<dbReference type="Gene3D" id="6.20.20.10">
    <property type="match status" value="1"/>
</dbReference>
<accession>A0A7S1EQG8</accession>
<gene>
    <name evidence="1" type="ORF">TOLI1172_LOCUS2084</name>
</gene>
<sequence>MENSSAFVGISAAHSSSKLVTTQRSFICCAHSNQNEKINPVHTEISIDCNGCNRHSNHNDGISRRHLMQFAASTIFATGLGFFRRVERAEAKETPEEKLERLQKQAGPCSNCSGSGKVICDLCDGTGFWKALKSSDKRVQYKGTECPTCDGAGSLRCPVCLGTGEGYVRGLLRRRTIEPGPGRVLQS</sequence>
<organism evidence="1">
    <name type="scientific">Timspurckia oligopyrenoides</name>
    <dbReference type="NCBI Taxonomy" id="708627"/>
    <lineage>
        <taxon>Eukaryota</taxon>
        <taxon>Rhodophyta</taxon>
        <taxon>Bangiophyceae</taxon>
        <taxon>Porphyridiales</taxon>
        <taxon>Porphyridiaceae</taxon>
        <taxon>Timspurckia</taxon>
    </lineage>
</organism>
<dbReference type="PANTHER" id="PTHR15852">
    <property type="entry name" value="PLASTID TRANSCRIPTIONALLY ACTIVE PROTEIN"/>
    <property type="match status" value="1"/>
</dbReference>
<name>A0A7S1EQG8_9RHOD</name>
<proteinExistence type="predicted"/>
<evidence type="ECO:0000313" key="1">
    <source>
        <dbReference type="EMBL" id="CAD8817695.1"/>
    </source>
</evidence>
<dbReference type="GO" id="GO:0048564">
    <property type="term" value="P:photosystem I assembly"/>
    <property type="evidence" value="ECO:0007669"/>
    <property type="project" value="TreeGrafter"/>
</dbReference>
<reference evidence="1" key="1">
    <citation type="submission" date="2021-01" db="EMBL/GenBank/DDBJ databases">
        <authorList>
            <person name="Corre E."/>
            <person name="Pelletier E."/>
            <person name="Niang G."/>
            <person name="Scheremetjew M."/>
            <person name="Finn R."/>
            <person name="Kale V."/>
            <person name="Holt S."/>
            <person name="Cochrane G."/>
            <person name="Meng A."/>
            <person name="Brown T."/>
            <person name="Cohen L."/>
        </authorList>
    </citation>
    <scope>NUCLEOTIDE SEQUENCE</scope>
    <source>
        <strain evidence="1">CCMP3278</strain>
    </source>
</reference>
<dbReference type="EMBL" id="HBFP01002908">
    <property type="protein sequence ID" value="CAD8817695.1"/>
    <property type="molecule type" value="Transcribed_RNA"/>
</dbReference>
<dbReference type="GO" id="GO:0009507">
    <property type="term" value="C:chloroplast"/>
    <property type="evidence" value="ECO:0007669"/>
    <property type="project" value="TreeGrafter"/>
</dbReference>
<protein>
    <recommendedName>
        <fullName evidence="2">CR-type domain-containing protein</fullName>
    </recommendedName>
</protein>
<dbReference type="InterPro" id="IPR036410">
    <property type="entry name" value="HSP_DnaJ_Cys-rich_dom_sf"/>
</dbReference>
<dbReference type="AlphaFoldDB" id="A0A7S1EQG8"/>